<dbReference type="InterPro" id="IPR002577">
    <property type="entry name" value="HTH_HxlR"/>
</dbReference>
<keyword evidence="2" id="KW-0238">DNA-binding</keyword>
<evidence type="ECO:0000256" key="1">
    <source>
        <dbReference type="ARBA" id="ARBA00023015"/>
    </source>
</evidence>
<proteinExistence type="predicted"/>
<dbReference type="Gene3D" id="1.10.10.10">
    <property type="entry name" value="Winged helix-like DNA-binding domain superfamily/Winged helix DNA-binding domain"/>
    <property type="match status" value="2"/>
</dbReference>
<dbReference type="AlphaFoldDB" id="A0A418WDW3"/>
<feature type="domain" description="HTH hxlR-type" evidence="4">
    <location>
        <begin position="189"/>
        <end position="286"/>
    </location>
</feature>
<gene>
    <name evidence="5" type="ORF">D3874_15305</name>
</gene>
<evidence type="ECO:0000256" key="2">
    <source>
        <dbReference type="ARBA" id="ARBA00023125"/>
    </source>
</evidence>
<evidence type="ECO:0000313" key="5">
    <source>
        <dbReference type="EMBL" id="RJF88212.1"/>
    </source>
</evidence>
<evidence type="ECO:0000256" key="3">
    <source>
        <dbReference type="ARBA" id="ARBA00023163"/>
    </source>
</evidence>
<dbReference type="PANTHER" id="PTHR33204:SF18">
    <property type="entry name" value="TRANSCRIPTIONAL REGULATORY PROTEIN"/>
    <property type="match status" value="1"/>
</dbReference>
<dbReference type="GO" id="GO:0003677">
    <property type="term" value="F:DNA binding"/>
    <property type="evidence" value="ECO:0007669"/>
    <property type="project" value="UniProtKB-KW"/>
</dbReference>
<evidence type="ECO:0000313" key="6">
    <source>
        <dbReference type="Proteomes" id="UP000284605"/>
    </source>
</evidence>
<reference evidence="5 6" key="1">
    <citation type="submission" date="2018-09" db="EMBL/GenBank/DDBJ databases">
        <authorList>
            <person name="Zhu H."/>
        </authorList>
    </citation>
    <scope>NUCLEOTIDE SEQUENCE [LARGE SCALE GENOMIC DNA]</scope>
    <source>
        <strain evidence="5 6">K1W22B-8</strain>
    </source>
</reference>
<dbReference type="Proteomes" id="UP000284605">
    <property type="component" value="Unassembled WGS sequence"/>
</dbReference>
<feature type="domain" description="HTH hxlR-type" evidence="4">
    <location>
        <begin position="27"/>
        <end position="125"/>
    </location>
</feature>
<sequence>MQVFICRQPRTRGYRGMTSMTSEVPHDPIFGAMEAVGDAWSWMILQEAMFHGTTRFNDFQQRLGIARKVLANRLDILTRSELFDRRALKGGGATLEYVLTARGWDFFPCLAVAMRWGERWFGEAAPPVHALHREPQHPFRAVLCCAHCAKPIQAHDVSVVSMHRASSALIGAKRQRTPDLDLLDQSAANPMVSTLRFVGDRWSALVIRECFLGTRRFGEFAEHLGIAPNILTSRLDRLVTLGALVKRPYQTNPIRYEYRLTEMGFDLYAVPLAMLTWGERWLSPGRQGTHLRHNPCGRPLVAILTCETCGEPATGADVAYSTDPAGTVGTGGVTGAQ</sequence>
<comment type="caution">
    <text evidence="5">The sequence shown here is derived from an EMBL/GenBank/DDBJ whole genome shotgun (WGS) entry which is preliminary data.</text>
</comment>
<evidence type="ECO:0000259" key="4">
    <source>
        <dbReference type="PROSITE" id="PS51118"/>
    </source>
</evidence>
<dbReference type="InterPro" id="IPR036390">
    <property type="entry name" value="WH_DNA-bd_sf"/>
</dbReference>
<protein>
    <submittedName>
        <fullName evidence="5">Transcriptional regulator</fullName>
    </submittedName>
</protein>
<dbReference type="SUPFAM" id="SSF46785">
    <property type="entry name" value="Winged helix' DNA-binding domain"/>
    <property type="match status" value="2"/>
</dbReference>
<dbReference type="PROSITE" id="PS51118">
    <property type="entry name" value="HTH_HXLR"/>
    <property type="match status" value="2"/>
</dbReference>
<dbReference type="InterPro" id="IPR036388">
    <property type="entry name" value="WH-like_DNA-bd_sf"/>
</dbReference>
<keyword evidence="6" id="KW-1185">Reference proteome</keyword>
<name>A0A418WDW3_9PROT</name>
<dbReference type="EMBL" id="QYUK01000011">
    <property type="protein sequence ID" value="RJF88212.1"/>
    <property type="molecule type" value="Genomic_DNA"/>
</dbReference>
<dbReference type="Pfam" id="PF01638">
    <property type="entry name" value="HxlR"/>
    <property type="match status" value="2"/>
</dbReference>
<keyword evidence="1" id="KW-0805">Transcription regulation</keyword>
<accession>A0A418WDW3</accession>
<organism evidence="5 6">
    <name type="scientific">Oleomonas cavernae</name>
    <dbReference type="NCBI Taxonomy" id="2320859"/>
    <lineage>
        <taxon>Bacteria</taxon>
        <taxon>Pseudomonadati</taxon>
        <taxon>Pseudomonadota</taxon>
        <taxon>Alphaproteobacteria</taxon>
        <taxon>Acetobacterales</taxon>
        <taxon>Acetobacteraceae</taxon>
        <taxon>Oleomonas</taxon>
    </lineage>
</organism>
<keyword evidence="3" id="KW-0804">Transcription</keyword>
<dbReference type="PANTHER" id="PTHR33204">
    <property type="entry name" value="TRANSCRIPTIONAL REGULATOR, MARR FAMILY"/>
    <property type="match status" value="1"/>
</dbReference>